<dbReference type="SMART" id="SM00267">
    <property type="entry name" value="GGDEF"/>
    <property type="match status" value="1"/>
</dbReference>
<dbReference type="SMART" id="SM00052">
    <property type="entry name" value="EAL"/>
    <property type="match status" value="1"/>
</dbReference>
<dbReference type="PROSITE" id="PS50883">
    <property type="entry name" value="EAL"/>
    <property type="match status" value="1"/>
</dbReference>
<dbReference type="CDD" id="cd01948">
    <property type="entry name" value="EAL"/>
    <property type="match status" value="1"/>
</dbReference>
<feature type="domain" description="EAL" evidence="1">
    <location>
        <begin position="183"/>
        <end position="431"/>
    </location>
</feature>
<evidence type="ECO:0000313" key="4">
    <source>
        <dbReference type="Proteomes" id="UP000786693"/>
    </source>
</evidence>
<comment type="caution">
    <text evidence="3">The sequence shown here is derived from an EMBL/GenBank/DDBJ whole genome shotgun (WGS) entry which is preliminary data.</text>
</comment>
<dbReference type="PROSITE" id="PS50887">
    <property type="entry name" value="GGDEF"/>
    <property type="match status" value="1"/>
</dbReference>
<dbReference type="SUPFAM" id="SSF55073">
    <property type="entry name" value="Nucleotide cyclase"/>
    <property type="match status" value="1"/>
</dbReference>
<feature type="domain" description="GGDEF" evidence="2">
    <location>
        <begin position="44"/>
        <end position="176"/>
    </location>
</feature>
<dbReference type="EMBL" id="BPFH01000001">
    <property type="protein sequence ID" value="GIT94140.1"/>
    <property type="molecule type" value="Genomic_DNA"/>
</dbReference>
<dbReference type="SUPFAM" id="SSF141868">
    <property type="entry name" value="EAL domain-like"/>
    <property type="match status" value="1"/>
</dbReference>
<dbReference type="InterPro" id="IPR029787">
    <property type="entry name" value="Nucleotide_cyclase"/>
</dbReference>
<reference evidence="3 4" key="1">
    <citation type="submission" date="2021-05" db="EMBL/GenBank/DDBJ databases">
        <title>Bacteria Genome sequencing.</title>
        <authorList>
            <person name="Takabe Y."/>
            <person name="Nakajima Y."/>
            <person name="Suzuki S."/>
            <person name="Shiozaki T."/>
        </authorList>
    </citation>
    <scope>NUCLEOTIDE SEQUENCE [LARGE SCALE GENOMIC DNA]</scope>
    <source>
        <strain evidence="3 4">AI_62</strain>
    </source>
</reference>
<dbReference type="Gene3D" id="3.30.70.270">
    <property type="match status" value="1"/>
</dbReference>
<evidence type="ECO:0000259" key="2">
    <source>
        <dbReference type="PROSITE" id="PS50887"/>
    </source>
</evidence>
<dbReference type="RefSeq" id="WP_220747634.1">
    <property type="nucleotide sequence ID" value="NZ_BPFH01000001.1"/>
</dbReference>
<protein>
    <submittedName>
        <fullName evidence="3">GGDEF-domain containing protein</fullName>
    </submittedName>
</protein>
<dbReference type="InterPro" id="IPR043128">
    <property type="entry name" value="Rev_trsase/Diguanyl_cyclase"/>
</dbReference>
<dbReference type="Pfam" id="PF00563">
    <property type="entry name" value="EAL"/>
    <property type="match status" value="1"/>
</dbReference>
<organism evidence="3 4">
    <name type="scientific">Jannaschia pagri</name>
    <dbReference type="NCBI Taxonomy" id="2829797"/>
    <lineage>
        <taxon>Bacteria</taxon>
        <taxon>Pseudomonadati</taxon>
        <taxon>Pseudomonadota</taxon>
        <taxon>Alphaproteobacteria</taxon>
        <taxon>Rhodobacterales</taxon>
        <taxon>Roseobacteraceae</taxon>
        <taxon>Jannaschia</taxon>
    </lineage>
</organism>
<dbReference type="InterPro" id="IPR050706">
    <property type="entry name" value="Cyclic-di-GMP_PDE-like"/>
</dbReference>
<dbReference type="Proteomes" id="UP000786693">
    <property type="component" value="Unassembled WGS sequence"/>
</dbReference>
<evidence type="ECO:0000259" key="1">
    <source>
        <dbReference type="PROSITE" id="PS50883"/>
    </source>
</evidence>
<dbReference type="Pfam" id="PF00990">
    <property type="entry name" value="GGDEF"/>
    <property type="match status" value="1"/>
</dbReference>
<name>A0ABQ4NIT4_9RHOB</name>
<gene>
    <name evidence="3" type="ORF">JANAI62_07630</name>
</gene>
<evidence type="ECO:0000313" key="3">
    <source>
        <dbReference type="EMBL" id="GIT94140.1"/>
    </source>
</evidence>
<keyword evidence="4" id="KW-1185">Reference proteome</keyword>
<dbReference type="InterPro" id="IPR000160">
    <property type="entry name" value="GGDEF_dom"/>
</dbReference>
<dbReference type="PANTHER" id="PTHR33121">
    <property type="entry name" value="CYCLIC DI-GMP PHOSPHODIESTERASE PDEF"/>
    <property type="match status" value="1"/>
</dbReference>
<proteinExistence type="predicted"/>
<dbReference type="InterPro" id="IPR035919">
    <property type="entry name" value="EAL_sf"/>
</dbReference>
<sequence>MLLTAVIIVLMLASAAGGALVSGWRPTAPTAPASPSAVAHDRLADGILGLLDVDDMAGLNATHDFDTGDQLLDRLEDVLTRALPPELTITRLSNARFLLIFRGMDMAAAAATAERLRDLASRTYVDREAGIAGRTISAGLVRTFAHQDFDRAVLLADTVVSRAQANGGNRTEVDDRATPGVKPPVSQETLLAAIERGDLRYHLQPIVATETDAVVGMEALLRWVRQDAPAVPPAVFIDQVDRIPDEAADTFPEIAERATRPFRTEGADFFFNFNITGAVLDGADSASCRFLRGLLDRLPPDRLVLEVVESAVIARPERAHDLVTRLRERGARIALDDFGTGLSNLDRLRHFPVDFVKIDRALVAGLDGDARARIIVRHLVSMTRDLGIEIIAEGVETQAEATAVASIGIRYAQGFFYGRPEAPDLWAERLT</sequence>
<dbReference type="Gene3D" id="3.20.20.450">
    <property type="entry name" value="EAL domain"/>
    <property type="match status" value="1"/>
</dbReference>
<dbReference type="PANTHER" id="PTHR33121:SF70">
    <property type="entry name" value="SIGNALING PROTEIN YKOW"/>
    <property type="match status" value="1"/>
</dbReference>
<accession>A0ABQ4NIT4</accession>
<dbReference type="InterPro" id="IPR001633">
    <property type="entry name" value="EAL_dom"/>
</dbReference>